<evidence type="ECO:0000259" key="6">
    <source>
        <dbReference type="Pfam" id="PF06813"/>
    </source>
</evidence>
<protein>
    <recommendedName>
        <fullName evidence="10">Nodulin-like domain-containing protein</fullName>
    </recommendedName>
</protein>
<keyword evidence="4 5" id="KW-0472">Membrane</keyword>
<keyword evidence="2 5" id="KW-0812">Transmembrane</keyword>
<organism evidence="8 9">
    <name type="scientific">Acorus calamus</name>
    <name type="common">Sweet flag</name>
    <dbReference type="NCBI Taxonomy" id="4465"/>
    <lineage>
        <taxon>Eukaryota</taxon>
        <taxon>Viridiplantae</taxon>
        <taxon>Streptophyta</taxon>
        <taxon>Embryophyta</taxon>
        <taxon>Tracheophyta</taxon>
        <taxon>Spermatophyta</taxon>
        <taxon>Magnoliopsida</taxon>
        <taxon>Liliopsida</taxon>
        <taxon>Acoraceae</taxon>
        <taxon>Acorus</taxon>
    </lineage>
</organism>
<feature type="transmembrane region" description="Helical" evidence="5">
    <location>
        <begin position="212"/>
        <end position="232"/>
    </location>
</feature>
<evidence type="ECO:0000313" key="9">
    <source>
        <dbReference type="Proteomes" id="UP001180020"/>
    </source>
</evidence>
<dbReference type="Pfam" id="PF06813">
    <property type="entry name" value="Nodulin-like"/>
    <property type="match status" value="1"/>
</dbReference>
<feature type="transmembrane region" description="Helical" evidence="5">
    <location>
        <begin position="72"/>
        <end position="91"/>
    </location>
</feature>
<feature type="domain" description="NFD4 C-terminal" evidence="7">
    <location>
        <begin position="323"/>
        <end position="541"/>
    </location>
</feature>
<dbReference type="InterPro" id="IPR056555">
    <property type="entry name" value="NFD4_C"/>
</dbReference>
<sequence length="557" mass="60564">MEWRKWMVLVVTIWIQAFSGTNFDFSAYSSDMKSALGISQVQLNYLAVASDLGKAFGWSSGLALLYLPIWTVLLMAASFGFVGYGLQWLLIRNLLSLPYFLVFLACLLSGLSVCWFLTVCFVLCVRNFTHHNRSLAISLTVSFNSISPSLYTLAASAFTSSSSSSSSGPIYLLLNAALPLFVSAAAILSILRQQPPPQLPDKLPHTTATHDSLIFLLLNVFAFLTGLYLLLFNTVSTLPSVDSLLFGGGLLLLVMPLFVPAVISARDRAQRAFTDGGPAFGSFQIIDIKESQLLESLLDKVEEVEEKWWRCWWEKDRVETLGEEHGVSKLVRRIDFWLYYASYFCGATVGLIYINNLGQIAQSLGHNSSTAAILGVYSACSFFGRLLASAPEFLRQNVYFARTGWLALALIPTPIAFSVLVGSDGLLALMTATGLVGLSSGFVFAAAVSVTSELFGPKSVGVNHNIVITNIPLGSILYGLLATLVYDANEGSSRLVTLRSSDGAAAAACMGRKCYELTFMVWGCISLLGLAASVALFLRTKPAYDRSERDKVTTPLT</sequence>
<dbReference type="Proteomes" id="UP001180020">
    <property type="component" value="Unassembled WGS sequence"/>
</dbReference>
<reference evidence="8" key="2">
    <citation type="submission" date="2023-06" db="EMBL/GenBank/DDBJ databases">
        <authorList>
            <person name="Ma L."/>
            <person name="Liu K.-W."/>
            <person name="Li Z."/>
            <person name="Hsiao Y.-Y."/>
            <person name="Qi Y."/>
            <person name="Fu T."/>
            <person name="Tang G."/>
            <person name="Zhang D."/>
            <person name="Sun W.-H."/>
            <person name="Liu D.-K."/>
            <person name="Li Y."/>
            <person name="Chen G.-Z."/>
            <person name="Liu X.-D."/>
            <person name="Liao X.-Y."/>
            <person name="Jiang Y.-T."/>
            <person name="Yu X."/>
            <person name="Hao Y."/>
            <person name="Huang J."/>
            <person name="Zhao X.-W."/>
            <person name="Ke S."/>
            <person name="Chen Y.-Y."/>
            <person name="Wu W.-L."/>
            <person name="Hsu J.-L."/>
            <person name="Lin Y.-F."/>
            <person name="Huang M.-D."/>
            <person name="Li C.-Y."/>
            <person name="Huang L."/>
            <person name="Wang Z.-W."/>
            <person name="Zhao X."/>
            <person name="Zhong W.-Y."/>
            <person name="Peng D.-H."/>
            <person name="Ahmad S."/>
            <person name="Lan S."/>
            <person name="Zhang J.-S."/>
            <person name="Tsai W.-C."/>
            <person name="Van De Peer Y."/>
            <person name="Liu Z.-J."/>
        </authorList>
    </citation>
    <scope>NUCLEOTIDE SEQUENCE</scope>
    <source>
        <strain evidence="8">CP</strain>
        <tissue evidence="8">Leaves</tissue>
    </source>
</reference>
<dbReference type="AlphaFoldDB" id="A0AAV9FFG0"/>
<dbReference type="Gene3D" id="1.20.1250.20">
    <property type="entry name" value="MFS general substrate transporter like domains"/>
    <property type="match status" value="1"/>
</dbReference>
<feature type="transmembrane region" description="Helical" evidence="5">
    <location>
        <begin position="366"/>
        <end position="387"/>
    </location>
</feature>
<feature type="transmembrane region" description="Helical" evidence="5">
    <location>
        <begin position="519"/>
        <end position="538"/>
    </location>
</feature>
<comment type="caution">
    <text evidence="8">The sequence shown here is derived from an EMBL/GenBank/DDBJ whole genome shotgun (WGS) entry which is preliminary data.</text>
</comment>
<name>A0AAV9FFG0_ACOCL</name>
<comment type="subcellular location">
    <subcellularLocation>
        <location evidence="1">Membrane</location>
        <topology evidence="1">Multi-pass membrane protein</topology>
    </subcellularLocation>
</comment>
<dbReference type="EMBL" id="JAUJYO010000001">
    <property type="protein sequence ID" value="KAK1324316.1"/>
    <property type="molecule type" value="Genomic_DNA"/>
</dbReference>
<feature type="transmembrane region" description="Helical" evidence="5">
    <location>
        <begin position="426"/>
        <end position="450"/>
    </location>
</feature>
<dbReference type="InterPro" id="IPR036259">
    <property type="entry name" value="MFS_trans_sf"/>
</dbReference>
<evidence type="ECO:0000256" key="3">
    <source>
        <dbReference type="ARBA" id="ARBA00022989"/>
    </source>
</evidence>
<evidence type="ECO:0000256" key="2">
    <source>
        <dbReference type="ARBA" id="ARBA00022692"/>
    </source>
</evidence>
<gene>
    <name evidence="8" type="ORF">QJS10_CPA01g03046</name>
</gene>
<evidence type="ECO:0008006" key="10">
    <source>
        <dbReference type="Google" id="ProtNLM"/>
    </source>
</evidence>
<proteinExistence type="predicted"/>
<evidence type="ECO:0000256" key="4">
    <source>
        <dbReference type="ARBA" id="ARBA00023136"/>
    </source>
</evidence>
<feature type="transmembrane region" description="Helical" evidence="5">
    <location>
        <begin position="399"/>
        <end position="420"/>
    </location>
</feature>
<feature type="transmembrane region" description="Helical" evidence="5">
    <location>
        <begin position="97"/>
        <end position="123"/>
    </location>
</feature>
<dbReference type="Pfam" id="PF23262">
    <property type="entry name" value="NFD4_C"/>
    <property type="match status" value="1"/>
</dbReference>
<evidence type="ECO:0000256" key="5">
    <source>
        <dbReference type="SAM" id="Phobius"/>
    </source>
</evidence>
<reference evidence="8" key="1">
    <citation type="journal article" date="2023" name="Nat. Commun.">
        <title>Diploid and tetraploid genomes of Acorus and the evolution of monocots.</title>
        <authorList>
            <person name="Ma L."/>
            <person name="Liu K.W."/>
            <person name="Li Z."/>
            <person name="Hsiao Y.Y."/>
            <person name="Qi Y."/>
            <person name="Fu T."/>
            <person name="Tang G.D."/>
            <person name="Zhang D."/>
            <person name="Sun W.H."/>
            <person name="Liu D.K."/>
            <person name="Li Y."/>
            <person name="Chen G.Z."/>
            <person name="Liu X.D."/>
            <person name="Liao X.Y."/>
            <person name="Jiang Y.T."/>
            <person name="Yu X."/>
            <person name="Hao Y."/>
            <person name="Huang J."/>
            <person name="Zhao X.W."/>
            <person name="Ke S."/>
            <person name="Chen Y.Y."/>
            <person name="Wu W.L."/>
            <person name="Hsu J.L."/>
            <person name="Lin Y.F."/>
            <person name="Huang M.D."/>
            <person name="Li C.Y."/>
            <person name="Huang L."/>
            <person name="Wang Z.W."/>
            <person name="Zhao X."/>
            <person name="Zhong W.Y."/>
            <person name="Peng D.H."/>
            <person name="Ahmad S."/>
            <person name="Lan S."/>
            <person name="Zhang J.S."/>
            <person name="Tsai W.C."/>
            <person name="Van de Peer Y."/>
            <person name="Liu Z.J."/>
        </authorList>
    </citation>
    <scope>NUCLEOTIDE SEQUENCE</scope>
    <source>
        <strain evidence="8">CP</strain>
    </source>
</reference>
<evidence type="ECO:0000256" key="1">
    <source>
        <dbReference type="ARBA" id="ARBA00004141"/>
    </source>
</evidence>
<dbReference type="GO" id="GO:0016020">
    <property type="term" value="C:membrane"/>
    <property type="evidence" value="ECO:0007669"/>
    <property type="project" value="UniProtKB-SubCell"/>
</dbReference>
<dbReference type="PANTHER" id="PTHR21576:SF7">
    <property type="entry name" value="MAJOR FACILITATOR SUPERFAMILY PROTEIN"/>
    <property type="match status" value="1"/>
</dbReference>
<dbReference type="InterPro" id="IPR010658">
    <property type="entry name" value="Nodulin-like"/>
</dbReference>
<feature type="transmembrane region" description="Helical" evidence="5">
    <location>
        <begin position="244"/>
        <end position="263"/>
    </location>
</feature>
<feature type="transmembrane region" description="Helical" evidence="5">
    <location>
        <begin position="135"/>
        <end position="158"/>
    </location>
</feature>
<feature type="domain" description="Nodulin-like" evidence="6">
    <location>
        <begin position="5"/>
        <end position="260"/>
    </location>
</feature>
<keyword evidence="9" id="KW-1185">Reference proteome</keyword>
<accession>A0AAV9FFG0</accession>
<keyword evidence="3 5" id="KW-1133">Transmembrane helix</keyword>
<feature type="transmembrane region" description="Helical" evidence="5">
    <location>
        <begin position="170"/>
        <end position="191"/>
    </location>
</feature>
<evidence type="ECO:0000259" key="7">
    <source>
        <dbReference type="Pfam" id="PF23262"/>
    </source>
</evidence>
<evidence type="ECO:0000313" key="8">
    <source>
        <dbReference type="EMBL" id="KAK1324316.1"/>
    </source>
</evidence>
<feature type="transmembrane region" description="Helical" evidence="5">
    <location>
        <begin position="336"/>
        <end position="354"/>
    </location>
</feature>
<dbReference type="PANTHER" id="PTHR21576">
    <property type="entry name" value="UNCHARACTERIZED NODULIN-LIKE PROTEIN"/>
    <property type="match status" value="1"/>
</dbReference>
<dbReference type="SUPFAM" id="SSF103473">
    <property type="entry name" value="MFS general substrate transporter"/>
    <property type="match status" value="1"/>
</dbReference>
<feature type="transmembrane region" description="Helical" evidence="5">
    <location>
        <begin position="462"/>
        <end position="486"/>
    </location>
</feature>